<organism evidence="1 2">
    <name type="scientific">Tetrapyrgos nigripes</name>
    <dbReference type="NCBI Taxonomy" id="182062"/>
    <lineage>
        <taxon>Eukaryota</taxon>
        <taxon>Fungi</taxon>
        <taxon>Dikarya</taxon>
        <taxon>Basidiomycota</taxon>
        <taxon>Agaricomycotina</taxon>
        <taxon>Agaricomycetes</taxon>
        <taxon>Agaricomycetidae</taxon>
        <taxon>Agaricales</taxon>
        <taxon>Marasmiineae</taxon>
        <taxon>Marasmiaceae</taxon>
        <taxon>Tetrapyrgos</taxon>
    </lineage>
</organism>
<accession>A0A8H5G377</accession>
<dbReference type="AlphaFoldDB" id="A0A8H5G377"/>
<protein>
    <submittedName>
        <fullName evidence="1">Uncharacterized protein</fullName>
    </submittedName>
</protein>
<dbReference type="OrthoDB" id="3070764at2759"/>
<keyword evidence="2" id="KW-1185">Reference proteome</keyword>
<gene>
    <name evidence="1" type="ORF">D9758_012515</name>
</gene>
<sequence>MTAPQDTWYARLLFAEGRGYPLWDPAPHDQAPEGLRIGEIGWVDNGEFIVLPSVKLEMNGNLPRAYHVRQGSSVELTPLPSLNSDDLRNKLHQYPPRATISYTTQNRVMFGTSGRMDLSSGVLAPVQGGWNIGRYST</sequence>
<dbReference type="Proteomes" id="UP000559256">
    <property type="component" value="Unassembled WGS sequence"/>
</dbReference>
<name>A0A8H5G377_9AGAR</name>
<evidence type="ECO:0000313" key="1">
    <source>
        <dbReference type="EMBL" id="KAF5357497.1"/>
    </source>
</evidence>
<evidence type="ECO:0000313" key="2">
    <source>
        <dbReference type="Proteomes" id="UP000559256"/>
    </source>
</evidence>
<proteinExistence type="predicted"/>
<reference evidence="1 2" key="1">
    <citation type="journal article" date="2020" name="ISME J.">
        <title>Uncovering the hidden diversity of litter-decomposition mechanisms in mushroom-forming fungi.</title>
        <authorList>
            <person name="Floudas D."/>
            <person name="Bentzer J."/>
            <person name="Ahren D."/>
            <person name="Johansson T."/>
            <person name="Persson P."/>
            <person name="Tunlid A."/>
        </authorList>
    </citation>
    <scope>NUCLEOTIDE SEQUENCE [LARGE SCALE GENOMIC DNA]</scope>
    <source>
        <strain evidence="1 2">CBS 291.85</strain>
    </source>
</reference>
<comment type="caution">
    <text evidence="1">The sequence shown here is derived from an EMBL/GenBank/DDBJ whole genome shotgun (WGS) entry which is preliminary data.</text>
</comment>
<dbReference type="EMBL" id="JAACJM010000051">
    <property type="protein sequence ID" value="KAF5357497.1"/>
    <property type="molecule type" value="Genomic_DNA"/>
</dbReference>